<sequence>MKFFLSCLLLILCSSLAHAQLEQGTWLVGGSGSYYNFTALNSGTNYSTDSKYTQISLSPYLGIFILNKFAIGLLPTFSSVKGKVTSTGGLSTNVQRYRIGPFVRYYILNASKQFNIVTALSYQYGVFGGIASGKLTTFSALAGPVIYFNSVVGLEMLLGYDYSKEMETDVATNAITKGLKLSIGFQIHLKK</sequence>
<gene>
    <name evidence="2" type="ORF">LX80_01422</name>
</gene>
<feature type="chain" id="PRO_5015947189" description="Outer membrane protein with beta-barrel domain" evidence="1">
    <location>
        <begin position="20"/>
        <end position="191"/>
    </location>
</feature>
<accession>A0A2W7RTV7</accession>
<keyword evidence="1" id="KW-0732">Signal</keyword>
<dbReference type="Proteomes" id="UP000249720">
    <property type="component" value="Unassembled WGS sequence"/>
</dbReference>
<organism evidence="2 3">
    <name type="scientific">Hydrotalea sandarakina</name>
    <dbReference type="NCBI Taxonomy" id="1004304"/>
    <lineage>
        <taxon>Bacteria</taxon>
        <taxon>Pseudomonadati</taxon>
        <taxon>Bacteroidota</taxon>
        <taxon>Chitinophagia</taxon>
        <taxon>Chitinophagales</taxon>
        <taxon>Chitinophagaceae</taxon>
        <taxon>Hydrotalea</taxon>
    </lineage>
</organism>
<feature type="signal peptide" evidence="1">
    <location>
        <begin position="1"/>
        <end position="19"/>
    </location>
</feature>
<comment type="caution">
    <text evidence="2">The sequence shown here is derived from an EMBL/GenBank/DDBJ whole genome shotgun (WGS) entry which is preliminary data.</text>
</comment>
<dbReference type="RefSeq" id="WP_146250410.1">
    <property type="nucleotide sequence ID" value="NZ_QKZV01000003.1"/>
</dbReference>
<dbReference type="EMBL" id="QKZV01000003">
    <property type="protein sequence ID" value="PZX63764.1"/>
    <property type="molecule type" value="Genomic_DNA"/>
</dbReference>
<evidence type="ECO:0000313" key="3">
    <source>
        <dbReference type="Proteomes" id="UP000249720"/>
    </source>
</evidence>
<reference evidence="2 3" key="1">
    <citation type="submission" date="2018-06" db="EMBL/GenBank/DDBJ databases">
        <title>Genomic Encyclopedia of Archaeal and Bacterial Type Strains, Phase II (KMG-II): from individual species to whole genera.</title>
        <authorList>
            <person name="Goeker M."/>
        </authorList>
    </citation>
    <scope>NUCLEOTIDE SEQUENCE [LARGE SCALE GENOMIC DNA]</scope>
    <source>
        <strain evidence="2 3">DSM 23241</strain>
    </source>
</reference>
<protein>
    <recommendedName>
        <fullName evidence="4">Outer membrane protein with beta-barrel domain</fullName>
    </recommendedName>
</protein>
<dbReference type="AlphaFoldDB" id="A0A2W7RTV7"/>
<evidence type="ECO:0008006" key="4">
    <source>
        <dbReference type="Google" id="ProtNLM"/>
    </source>
</evidence>
<evidence type="ECO:0000256" key="1">
    <source>
        <dbReference type="SAM" id="SignalP"/>
    </source>
</evidence>
<name>A0A2W7RTV7_9BACT</name>
<keyword evidence="3" id="KW-1185">Reference proteome</keyword>
<dbReference type="OrthoDB" id="945117at2"/>
<evidence type="ECO:0000313" key="2">
    <source>
        <dbReference type="EMBL" id="PZX63764.1"/>
    </source>
</evidence>
<proteinExistence type="predicted"/>